<evidence type="ECO:0000313" key="4">
    <source>
        <dbReference type="Proteomes" id="UP000191680"/>
    </source>
</evidence>
<gene>
    <name evidence="3" type="ORF">BUL40_04295</name>
</gene>
<feature type="signal peptide" evidence="1">
    <location>
        <begin position="1"/>
        <end position="22"/>
    </location>
</feature>
<dbReference type="AlphaFoldDB" id="A0A1V6LUI0"/>
<keyword evidence="3" id="KW-0675">Receptor</keyword>
<reference evidence="3 4" key="1">
    <citation type="submission" date="2016-12" db="EMBL/GenBank/DDBJ databases">
        <authorList>
            <person name="Song W.-J."/>
            <person name="Kurnit D.M."/>
        </authorList>
    </citation>
    <scope>NUCLEOTIDE SEQUENCE [LARGE SCALE GENOMIC DNA]</scope>
    <source>
        <strain evidence="3 4">HSG9</strain>
    </source>
</reference>
<feature type="domain" description="Outer membrane protein beta-barrel" evidence="2">
    <location>
        <begin position="484"/>
        <end position="894"/>
    </location>
</feature>
<dbReference type="SUPFAM" id="SSF49464">
    <property type="entry name" value="Carboxypeptidase regulatory domain-like"/>
    <property type="match status" value="1"/>
</dbReference>
<evidence type="ECO:0000259" key="2">
    <source>
        <dbReference type="Pfam" id="PF14905"/>
    </source>
</evidence>
<organism evidence="3 4">
    <name type="scientific">Croceivirga radicis</name>
    <dbReference type="NCBI Taxonomy" id="1929488"/>
    <lineage>
        <taxon>Bacteria</taxon>
        <taxon>Pseudomonadati</taxon>
        <taxon>Bacteroidota</taxon>
        <taxon>Flavobacteriia</taxon>
        <taxon>Flavobacteriales</taxon>
        <taxon>Flavobacteriaceae</taxon>
        <taxon>Croceivirga</taxon>
    </lineage>
</organism>
<dbReference type="OrthoDB" id="603275at2"/>
<feature type="chain" id="PRO_5012189964" evidence="1">
    <location>
        <begin position="23"/>
        <end position="896"/>
    </location>
</feature>
<keyword evidence="4" id="KW-1185">Reference proteome</keyword>
<dbReference type="InterPro" id="IPR008969">
    <property type="entry name" value="CarboxyPept-like_regulatory"/>
</dbReference>
<sequence length="896" mass="100531">MKGTYKIAVWVGSLLFTVGALAQNITLKGMVKDSLQNPLDMANVMAVNQDGQALDGFGITSPEGKFQFNVKANATYVIRVSFLGFTTKEIPLTTTTQDVDLDVVLYESAESLDEVEVVYEIPVSIKGDTIIYNTDSFVTGTEKKLEDVLSRLPGVEVNDDGEIEVEGKTVTKVMVEGEDFFDGDSKLAAKNIPANALDKIEVLRNYSEVSQLKGVTNNQDNVAINLKLKAGKKKFWFGEITGGAGPDGRYTANPKLFYYSPDFSLNLLTNLNNVGEVAFSRRDYWNFTGGFQGATRSNVGTSFTTGSSGLGISTAQNDRAKEIDTKFGALNFTLKPTDVWTLNGFGIYSYTNTLMETEASRVFIASNQTEQTTASTDQVSKLGLIKLGSNYKPNDTFQWNYDVLVRLSDEEEVTNTLSLTTTADTINEQNSQRPTTITQNSNVYYTANESNIFALEASYEYADENPFYNAIREQQPFLGTIPFNEEQSVYNVNQDQYTQTHRLDAKLDYFWVTSPKSHVNFTLGTTVSEQRFNSKIFQILDNGTSEDFNESVLNNDVDFSFSDAFLGMHYKLVAGKFTLNPGFHVHAYKATNTQLGTSVSDDLVNIVPDMFIQYQFKDSESLRFNYNITRSFSDINSFASGYIFNNYNSLYQGNRDLESALYHNVSLNFFSFKMFNQQNIFANASYSKRIDAFKTNTSITGINQVNSPINSNLEDETLSANGNYQRTFGKLKVSAQTGLSYGNTNNIVNGEAQNSQSFTQNYTASVGSSFVKAPNLELGYRYTVNDYNTGATNATFYTERPFAKFDAAFLNGFVFLADYDYYFYRDKAETVENKYGFLNASLSYQKPKSKWEYSIEATNLTNNEVLNRDTYNDNFISTSAYFVQPRYLIFKIKYDL</sequence>
<proteinExistence type="predicted"/>
<dbReference type="Gene3D" id="2.60.40.1120">
    <property type="entry name" value="Carboxypeptidase-like, regulatory domain"/>
    <property type="match status" value="1"/>
</dbReference>
<keyword evidence="1" id="KW-0732">Signal</keyword>
<dbReference type="Pfam" id="PF14905">
    <property type="entry name" value="OMP_b-brl_3"/>
    <property type="match status" value="1"/>
</dbReference>
<dbReference type="Pfam" id="PF13620">
    <property type="entry name" value="CarboxypepD_reg"/>
    <property type="match status" value="1"/>
</dbReference>
<evidence type="ECO:0000313" key="3">
    <source>
        <dbReference type="EMBL" id="OQD43832.1"/>
    </source>
</evidence>
<dbReference type="InterPro" id="IPR041700">
    <property type="entry name" value="OMP_b-brl_3"/>
</dbReference>
<accession>A0A1V6LUI0</accession>
<dbReference type="Proteomes" id="UP000191680">
    <property type="component" value="Unassembled WGS sequence"/>
</dbReference>
<evidence type="ECO:0000256" key="1">
    <source>
        <dbReference type="SAM" id="SignalP"/>
    </source>
</evidence>
<dbReference type="SUPFAM" id="SSF56935">
    <property type="entry name" value="Porins"/>
    <property type="match status" value="1"/>
</dbReference>
<comment type="caution">
    <text evidence="3">The sequence shown here is derived from an EMBL/GenBank/DDBJ whole genome shotgun (WGS) entry which is preliminary data.</text>
</comment>
<dbReference type="RefSeq" id="WP_080318209.1">
    <property type="nucleotide sequence ID" value="NZ_MTBC01000002.1"/>
</dbReference>
<dbReference type="EMBL" id="MTBC01000002">
    <property type="protein sequence ID" value="OQD43832.1"/>
    <property type="molecule type" value="Genomic_DNA"/>
</dbReference>
<protein>
    <submittedName>
        <fullName evidence="3">TonB-dependent receptor</fullName>
    </submittedName>
</protein>
<name>A0A1V6LUI0_9FLAO</name>